<protein>
    <recommendedName>
        <fullName evidence="2">Fungal lipase-type domain-containing protein</fullName>
    </recommendedName>
</protein>
<feature type="compositionally biased region" description="Low complexity" evidence="1">
    <location>
        <begin position="47"/>
        <end position="58"/>
    </location>
</feature>
<dbReference type="CDD" id="cd00519">
    <property type="entry name" value="Lipase_3"/>
    <property type="match status" value="1"/>
</dbReference>
<name>A0AAD9DHE0_9STRA</name>
<dbReference type="EMBL" id="JATAAI010000005">
    <property type="protein sequence ID" value="KAK1745648.1"/>
    <property type="molecule type" value="Genomic_DNA"/>
</dbReference>
<keyword evidence="4" id="KW-1185">Reference proteome</keyword>
<feature type="region of interest" description="Disordered" evidence="1">
    <location>
        <begin position="30"/>
        <end position="58"/>
    </location>
</feature>
<dbReference type="Pfam" id="PF01764">
    <property type="entry name" value="Lipase_3"/>
    <property type="match status" value="1"/>
</dbReference>
<feature type="region of interest" description="Disordered" evidence="1">
    <location>
        <begin position="362"/>
        <end position="390"/>
    </location>
</feature>
<dbReference type="GO" id="GO:0006629">
    <property type="term" value="P:lipid metabolic process"/>
    <property type="evidence" value="ECO:0007669"/>
    <property type="project" value="InterPro"/>
</dbReference>
<sequence length="906" mass="101085">MRFASAKEHITMTDEDNKTVELEMGELLPAAPPAEDETPKFTNKSNAAAPQSASPTSATTIVDEARECLAQSNLMFLYADLRLLSATGRINTKFETLCIDSDRVPRTTASQMAQLPGEISSRLNSSNHPDGQPYCEGVSPAQIMAILMVELDKEVRAYRKRAKAQLRKENERGIIASVVGGAAADVNEDNDTESDSDDADDDAGVLNTVTDPKRRKDVETQMHQMVRAHNDMLYKDMVGVPEVQVSKAVFHKYPLKGKNPLKGNSGMTSNFTSQFRIFSNDEGDINDDSFNSREGSKLDQSWLTSFRKSTMSSTNKAAEENVMGGGDLEGGEGDAAEAKVPQQEQQAILPFKAVIAATKLLKKKSSPKPKDDMSNTTINVKAPVEEQQHVNRRYEGMNSGFSDGTGKQLSGIVEVDEKGSQQSLAQSNSNLSPLGEEANESTEEKNEEGDDAFDIDSAGKTNAPHGGYTLGDSALDDSVRRQLKFPTANRRGSALTRQLTTRITQYREEHAVYNKGMIGFINADDYDTFNGAENVGAQLMRMSIIPPDKPSSFLGDSSSDPEGKATMSENELYDYMTKCIESREPDRLDFMSDFFRENTVSWTMVKSKTRIVWLQDWFPIKDPIYGIAVDKEKKRVLVVFRGAITRPDWGHAFDHALTHTRNPVKGDYEGRTNTVKLHRGFYRYLLRTRKDTKTCKYDEIANKVYEYGSKMIGEDFTVTVNGYSLGGSLSMLFGFYASTDERFTKNGPVKIFTYGAPYMGGHTFGDAFRHQERSRKVQCARFFNNNDVAAHLPVNLKMTKRGSPFMPVGIDVKLYPARGQISCFGNRSPAFRYNKKLPPLKSYLAALKLNCFLNMTWPWKIHSTHALPELQKRLVMAVQVAKNAEDPLLHKTLDELYDELVFKKSE</sequence>
<feature type="compositionally biased region" description="Acidic residues" evidence="1">
    <location>
        <begin position="437"/>
        <end position="454"/>
    </location>
</feature>
<feature type="domain" description="Fungal lipase-type" evidence="2">
    <location>
        <begin position="638"/>
        <end position="794"/>
    </location>
</feature>
<evidence type="ECO:0000259" key="2">
    <source>
        <dbReference type="Pfam" id="PF01764"/>
    </source>
</evidence>
<feature type="region of interest" description="Disordered" evidence="1">
    <location>
        <begin position="185"/>
        <end position="211"/>
    </location>
</feature>
<comment type="caution">
    <text evidence="3">The sequence shown here is derived from an EMBL/GenBank/DDBJ whole genome shotgun (WGS) entry which is preliminary data.</text>
</comment>
<evidence type="ECO:0000256" key="1">
    <source>
        <dbReference type="SAM" id="MobiDB-lite"/>
    </source>
</evidence>
<dbReference type="SUPFAM" id="SSF53474">
    <property type="entry name" value="alpha/beta-Hydrolases"/>
    <property type="match status" value="1"/>
</dbReference>
<dbReference type="PANTHER" id="PTHR45856">
    <property type="entry name" value="ALPHA/BETA-HYDROLASES SUPERFAMILY PROTEIN"/>
    <property type="match status" value="1"/>
</dbReference>
<proteinExistence type="predicted"/>
<evidence type="ECO:0000313" key="3">
    <source>
        <dbReference type="EMBL" id="KAK1745648.1"/>
    </source>
</evidence>
<gene>
    <name evidence="3" type="ORF">QTG54_003572</name>
</gene>
<organism evidence="3 4">
    <name type="scientific">Skeletonema marinoi</name>
    <dbReference type="NCBI Taxonomy" id="267567"/>
    <lineage>
        <taxon>Eukaryota</taxon>
        <taxon>Sar</taxon>
        <taxon>Stramenopiles</taxon>
        <taxon>Ochrophyta</taxon>
        <taxon>Bacillariophyta</taxon>
        <taxon>Coscinodiscophyceae</taxon>
        <taxon>Thalassiosirophycidae</taxon>
        <taxon>Thalassiosirales</taxon>
        <taxon>Skeletonemataceae</taxon>
        <taxon>Skeletonema</taxon>
        <taxon>Skeletonema marinoi-dohrnii complex</taxon>
    </lineage>
</organism>
<dbReference type="InterPro" id="IPR002921">
    <property type="entry name" value="Fungal_lipase-type"/>
</dbReference>
<dbReference type="Gene3D" id="3.40.50.1820">
    <property type="entry name" value="alpha/beta hydrolase"/>
    <property type="match status" value="1"/>
</dbReference>
<feature type="region of interest" description="Disordered" evidence="1">
    <location>
        <begin position="417"/>
        <end position="474"/>
    </location>
</feature>
<dbReference type="Proteomes" id="UP001224775">
    <property type="component" value="Unassembled WGS sequence"/>
</dbReference>
<feature type="compositionally biased region" description="Acidic residues" evidence="1">
    <location>
        <begin position="186"/>
        <end position="203"/>
    </location>
</feature>
<accession>A0AAD9DHE0</accession>
<dbReference type="InterPro" id="IPR029058">
    <property type="entry name" value="AB_hydrolase_fold"/>
</dbReference>
<dbReference type="AlphaFoldDB" id="A0AAD9DHE0"/>
<evidence type="ECO:0000313" key="4">
    <source>
        <dbReference type="Proteomes" id="UP001224775"/>
    </source>
</evidence>
<dbReference type="InterPro" id="IPR051218">
    <property type="entry name" value="Sec_MonoDiacylglyc_Lipase"/>
</dbReference>
<reference evidence="3" key="1">
    <citation type="submission" date="2023-06" db="EMBL/GenBank/DDBJ databases">
        <title>Survivors Of The Sea: Transcriptome response of Skeletonema marinoi to long-term dormancy.</title>
        <authorList>
            <person name="Pinder M.I.M."/>
            <person name="Kourtchenko O."/>
            <person name="Robertson E.K."/>
            <person name="Larsson T."/>
            <person name="Maumus F."/>
            <person name="Osuna-Cruz C.M."/>
            <person name="Vancaester E."/>
            <person name="Stenow R."/>
            <person name="Vandepoele K."/>
            <person name="Ploug H."/>
            <person name="Bruchert V."/>
            <person name="Godhe A."/>
            <person name="Topel M."/>
        </authorList>
    </citation>
    <scope>NUCLEOTIDE SEQUENCE</scope>
    <source>
        <strain evidence="3">R05AC</strain>
    </source>
</reference>
<feature type="compositionally biased region" description="Low complexity" evidence="1">
    <location>
        <begin position="420"/>
        <end position="432"/>
    </location>
</feature>
<dbReference type="PANTHER" id="PTHR45856:SF24">
    <property type="entry name" value="FUNGAL LIPASE-LIKE DOMAIN-CONTAINING PROTEIN"/>
    <property type="match status" value="1"/>
</dbReference>